<organism evidence="1 2">
    <name type="scientific">Candidatus Avoscillospira stercorigallinarum</name>
    <dbReference type="NCBI Taxonomy" id="2840708"/>
    <lineage>
        <taxon>Bacteria</taxon>
        <taxon>Bacillati</taxon>
        <taxon>Bacillota</taxon>
        <taxon>Clostridia</taxon>
        <taxon>Eubacteriales</taxon>
        <taxon>Oscillospiraceae</taxon>
        <taxon>Oscillospiraceae incertae sedis</taxon>
        <taxon>Candidatus Avoscillospira</taxon>
    </lineage>
</organism>
<reference evidence="1" key="2">
    <citation type="journal article" date="2021" name="PeerJ">
        <title>Extensive microbial diversity within the chicken gut microbiome revealed by metagenomics and culture.</title>
        <authorList>
            <person name="Gilroy R."/>
            <person name="Ravi A."/>
            <person name="Getino M."/>
            <person name="Pursley I."/>
            <person name="Horton D.L."/>
            <person name="Alikhan N.F."/>
            <person name="Baker D."/>
            <person name="Gharbi K."/>
            <person name="Hall N."/>
            <person name="Watson M."/>
            <person name="Adriaenssens E.M."/>
            <person name="Foster-Nyarko E."/>
            <person name="Jarju S."/>
            <person name="Secka A."/>
            <person name="Antonio M."/>
            <person name="Oren A."/>
            <person name="Chaudhuri R.R."/>
            <person name="La Ragione R."/>
            <person name="Hildebrand F."/>
            <person name="Pallen M.J."/>
        </authorList>
    </citation>
    <scope>NUCLEOTIDE SEQUENCE</scope>
    <source>
        <strain evidence="1">ChiSjej2B20-13462</strain>
    </source>
</reference>
<gene>
    <name evidence="1" type="ORF">IAA67_03330</name>
</gene>
<name>A0A9D1CNR1_9FIRM</name>
<dbReference type="EMBL" id="DVFN01000051">
    <property type="protein sequence ID" value="HIQ69348.1"/>
    <property type="molecule type" value="Genomic_DNA"/>
</dbReference>
<evidence type="ECO:0000313" key="1">
    <source>
        <dbReference type="EMBL" id="HIQ69348.1"/>
    </source>
</evidence>
<protein>
    <recommendedName>
        <fullName evidence="3">Helix-turn-helix domain-containing protein</fullName>
    </recommendedName>
</protein>
<dbReference type="AlphaFoldDB" id="A0A9D1CNR1"/>
<evidence type="ECO:0008006" key="3">
    <source>
        <dbReference type="Google" id="ProtNLM"/>
    </source>
</evidence>
<proteinExistence type="predicted"/>
<comment type="caution">
    <text evidence="1">The sequence shown here is derived from an EMBL/GenBank/DDBJ whole genome shotgun (WGS) entry which is preliminary data.</text>
</comment>
<sequence length="76" mass="8360">MKTRLTLDDIRAMDKATLTPSEVAQILHCSAYSINVQAQDDLAKLGFRVTVLGRRVLIPRLAFLEFMTGKVPEGGA</sequence>
<accession>A0A9D1CNR1</accession>
<dbReference type="Proteomes" id="UP000886874">
    <property type="component" value="Unassembled WGS sequence"/>
</dbReference>
<evidence type="ECO:0000313" key="2">
    <source>
        <dbReference type="Proteomes" id="UP000886874"/>
    </source>
</evidence>
<reference evidence="1" key="1">
    <citation type="submission" date="2020-10" db="EMBL/GenBank/DDBJ databases">
        <authorList>
            <person name="Gilroy R."/>
        </authorList>
    </citation>
    <scope>NUCLEOTIDE SEQUENCE</scope>
    <source>
        <strain evidence="1">ChiSjej2B20-13462</strain>
    </source>
</reference>